<dbReference type="AlphaFoldDB" id="A0A854QP63"/>
<proteinExistence type="predicted"/>
<gene>
    <name evidence="1" type="ORF">C361_00655</name>
</gene>
<comment type="caution">
    <text evidence="1">The sequence shown here is derived from an EMBL/GenBank/DDBJ whole genome shotgun (WGS) entry which is preliminary data.</text>
</comment>
<evidence type="ECO:0000313" key="2">
    <source>
        <dbReference type="Proteomes" id="UP000199727"/>
    </source>
</evidence>
<organism evidence="1 2">
    <name type="scientific">Cryptococcus neoformans Tu259-1</name>
    <dbReference type="NCBI Taxonomy" id="1230072"/>
    <lineage>
        <taxon>Eukaryota</taxon>
        <taxon>Fungi</taxon>
        <taxon>Dikarya</taxon>
        <taxon>Basidiomycota</taxon>
        <taxon>Agaricomycotina</taxon>
        <taxon>Tremellomycetes</taxon>
        <taxon>Tremellales</taxon>
        <taxon>Cryptococcaceae</taxon>
        <taxon>Cryptococcus</taxon>
        <taxon>Cryptococcus neoformans species complex</taxon>
    </lineage>
</organism>
<name>A0A854QP63_CRYNE</name>
<dbReference type="Proteomes" id="UP000199727">
    <property type="component" value="Unassembled WGS sequence"/>
</dbReference>
<sequence>MLHTTNRIFARGGDNTLYFPAKLYMVRTNNSYWQGLPYSCTVPGHDIEYKLFILGRPQKGYWPFVRCARIHHVHCYCRAGQRTVDMIGGMHSEGKTASAS</sequence>
<evidence type="ECO:0000313" key="1">
    <source>
        <dbReference type="EMBL" id="OXG29001.1"/>
    </source>
</evidence>
<dbReference type="EMBL" id="AMKT01000010">
    <property type="protein sequence ID" value="OXG29001.1"/>
    <property type="molecule type" value="Genomic_DNA"/>
</dbReference>
<protein>
    <submittedName>
        <fullName evidence="1">Uncharacterized protein</fullName>
    </submittedName>
</protein>
<accession>A0A854QP63</accession>
<reference evidence="1 2" key="1">
    <citation type="submission" date="2017-06" db="EMBL/GenBank/DDBJ databases">
        <title>Global population genomics of the pathogenic fungus Cryptococcus neoformans var. grubii.</title>
        <authorList>
            <person name="Cuomo C."/>
            <person name="Litvintseva A."/>
            <person name="Chen Y."/>
            <person name="Young S."/>
            <person name="Zeng Q."/>
            <person name="Chapman S."/>
            <person name="Gujja S."/>
            <person name="Saif S."/>
            <person name="Birren B."/>
        </authorList>
    </citation>
    <scope>NUCLEOTIDE SEQUENCE [LARGE SCALE GENOMIC DNA]</scope>
    <source>
        <strain evidence="1 2">Tu259-1</strain>
    </source>
</reference>